<reference evidence="1" key="1">
    <citation type="journal article" date="2022" name="Front. Genet.">
        <title>Chromosome-Scale Assembly of the Dendrobium nobile Genome Provides Insights Into the Molecular Mechanism of the Biosynthesis of the Medicinal Active Ingredient of Dendrobium.</title>
        <authorList>
            <person name="Xu Q."/>
            <person name="Niu S.-C."/>
            <person name="Li K.-L."/>
            <person name="Zheng P.-J."/>
            <person name="Zhang X.-J."/>
            <person name="Jia Y."/>
            <person name="Liu Y."/>
            <person name="Niu Y.-X."/>
            <person name="Yu L.-H."/>
            <person name="Chen D.-F."/>
            <person name="Zhang G.-Q."/>
        </authorList>
    </citation>
    <scope>NUCLEOTIDE SEQUENCE</scope>
    <source>
        <tissue evidence="1">Leaf</tissue>
    </source>
</reference>
<comment type="caution">
    <text evidence="1">The sequence shown here is derived from an EMBL/GenBank/DDBJ whole genome shotgun (WGS) entry which is preliminary data.</text>
</comment>
<organism evidence="1 2">
    <name type="scientific">Dendrobium nobile</name>
    <name type="common">Orchid</name>
    <dbReference type="NCBI Taxonomy" id="94219"/>
    <lineage>
        <taxon>Eukaryota</taxon>
        <taxon>Viridiplantae</taxon>
        <taxon>Streptophyta</taxon>
        <taxon>Embryophyta</taxon>
        <taxon>Tracheophyta</taxon>
        <taxon>Spermatophyta</taxon>
        <taxon>Magnoliopsida</taxon>
        <taxon>Liliopsida</taxon>
        <taxon>Asparagales</taxon>
        <taxon>Orchidaceae</taxon>
        <taxon>Epidendroideae</taxon>
        <taxon>Malaxideae</taxon>
        <taxon>Dendrobiinae</taxon>
        <taxon>Dendrobium</taxon>
    </lineage>
</organism>
<protein>
    <submittedName>
        <fullName evidence="1">Uncharacterized protein</fullName>
    </submittedName>
</protein>
<sequence length="64" mass="7604">MRNLIFFVCIRSYKKFYQHLGFELQWLQGNLFCGFGFVSDLLQEDRAVELYFYLPFLGAVVSQP</sequence>
<dbReference type="EMBL" id="JAGYWB010000001">
    <property type="protein sequence ID" value="KAI0530984.1"/>
    <property type="molecule type" value="Genomic_DNA"/>
</dbReference>
<dbReference type="Proteomes" id="UP000829196">
    <property type="component" value="Unassembled WGS sequence"/>
</dbReference>
<proteinExistence type="predicted"/>
<accession>A0A8T3C8U5</accession>
<keyword evidence="2" id="KW-1185">Reference proteome</keyword>
<evidence type="ECO:0000313" key="1">
    <source>
        <dbReference type="EMBL" id="KAI0530984.1"/>
    </source>
</evidence>
<dbReference type="AlphaFoldDB" id="A0A8T3C8U5"/>
<evidence type="ECO:0000313" key="2">
    <source>
        <dbReference type="Proteomes" id="UP000829196"/>
    </source>
</evidence>
<gene>
    <name evidence="1" type="ORF">KFK09_000533</name>
</gene>
<name>A0A8T3C8U5_DENNO</name>